<evidence type="ECO:0000259" key="5">
    <source>
        <dbReference type="Pfam" id="PF01094"/>
    </source>
</evidence>
<keyword evidence="6" id="KW-0675">Receptor</keyword>
<proteinExistence type="predicted"/>
<dbReference type="GO" id="GO:0016020">
    <property type="term" value="C:membrane"/>
    <property type="evidence" value="ECO:0007669"/>
    <property type="project" value="UniProtKB-SubCell"/>
</dbReference>
<gene>
    <name evidence="6" type="ORF">QE152_g1729</name>
</gene>
<organism evidence="6 7">
    <name type="scientific">Popillia japonica</name>
    <name type="common">Japanese beetle</name>
    <dbReference type="NCBI Taxonomy" id="7064"/>
    <lineage>
        <taxon>Eukaryota</taxon>
        <taxon>Metazoa</taxon>
        <taxon>Ecdysozoa</taxon>
        <taxon>Arthropoda</taxon>
        <taxon>Hexapoda</taxon>
        <taxon>Insecta</taxon>
        <taxon>Pterygota</taxon>
        <taxon>Neoptera</taxon>
        <taxon>Endopterygota</taxon>
        <taxon>Coleoptera</taxon>
        <taxon>Polyphaga</taxon>
        <taxon>Scarabaeiformia</taxon>
        <taxon>Scarabaeidae</taxon>
        <taxon>Rutelinae</taxon>
        <taxon>Popillia</taxon>
    </lineage>
</organism>
<evidence type="ECO:0000313" key="6">
    <source>
        <dbReference type="EMBL" id="KAK9753824.1"/>
    </source>
</evidence>
<dbReference type="AlphaFoldDB" id="A0AAW1N1N3"/>
<dbReference type="Pfam" id="PF01094">
    <property type="entry name" value="ANF_receptor"/>
    <property type="match status" value="1"/>
</dbReference>
<dbReference type="Gene3D" id="3.40.50.2300">
    <property type="match status" value="1"/>
</dbReference>
<comment type="caution">
    <text evidence="6">The sequence shown here is derived from an EMBL/GenBank/DDBJ whole genome shotgun (WGS) entry which is preliminary data.</text>
</comment>
<keyword evidence="4" id="KW-0472">Membrane</keyword>
<name>A0AAW1N1N3_POPJA</name>
<protein>
    <submittedName>
        <fullName evidence="6">Receptor family ligand binding region</fullName>
    </submittedName>
</protein>
<feature type="domain" description="Receptor ligand binding region" evidence="5">
    <location>
        <begin position="24"/>
        <end position="93"/>
    </location>
</feature>
<keyword evidence="7" id="KW-1185">Reference proteome</keyword>
<dbReference type="EMBL" id="JASPKY010000010">
    <property type="protein sequence ID" value="KAK9753824.1"/>
    <property type="molecule type" value="Genomic_DNA"/>
</dbReference>
<reference evidence="6 7" key="1">
    <citation type="journal article" date="2024" name="BMC Genomics">
        <title>De novo assembly and annotation of Popillia japonica's genome with initial clues to its potential as an invasive pest.</title>
        <authorList>
            <person name="Cucini C."/>
            <person name="Boschi S."/>
            <person name="Funari R."/>
            <person name="Cardaioli E."/>
            <person name="Iannotti N."/>
            <person name="Marturano G."/>
            <person name="Paoli F."/>
            <person name="Bruttini M."/>
            <person name="Carapelli A."/>
            <person name="Frati F."/>
            <person name="Nardi F."/>
        </authorList>
    </citation>
    <scope>NUCLEOTIDE SEQUENCE [LARGE SCALE GENOMIC DNA]</scope>
    <source>
        <strain evidence="6">DMR45628</strain>
    </source>
</reference>
<evidence type="ECO:0000256" key="4">
    <source>
        <dbReference type="ARBA" id="ARBA00023136"/>
    </source>
</evidence>
<dbReference type="InterPro" id="IPR001828">
    <property type="entry name" value="ANF_lig-bd_rcpt"/>
</dbReference>
<evidence type="ECO:0000256" key="1">
    <source>
        <dbReference type="ARBA" id="ARBA00004370"/>
    </source>
</evidence>
<comment type="subcellular location">
    <subcellularLocation>
        <location evidence="1">Membrane</location>
    </subcellularLocation>
</comment>
<keyword evidence="3" id="KW-1133">Transmembrane helix</keyword>
<evidence type="ECO:0000256" key="2">
    <source>
        <dbReference type="ARBA" id="ARBA00022692"/>
    </source>
</evidence>
<accession>A0AAW1N1N3</accession>
<keyword evidence="2" id="KW-0812">Transmembrane</keyword>
<sequence length="132" mass="14851">MEMLANIVDLSKRILFKIRKLTSDDSIRAEAAFLYDAVHIYAKALQKVLKKGEDPKNGTAIINYMKRTCYRSAMGYMVYMDENGDAEGNYSLIARKALPDNPGEYGLFPVGIFTVDRTNHALPVQTGRNGKR</sequence>
<dbReference type="Proteomes" id="UP001458880">
    <property type="component" value="Unassembled WGS sequence"/>
</dbReference>
<dbReference type="InterPro" id="IPR028082">
    <property type="entry name" value="Peripla_BP_I"/>
</dbReference>
<evidence type="ECO:0000256" key="3">
    <source>
        <dbReference type="ARBA" id="ARBA00022989"/>
    </source>
</evidence>
<evidence type="ECO:0000313" key="7">
    <source>
        <dbReference type="Proteomes" id="UP001458880"/>
    </source>
</evidence>
<dbReference type="SUPFAM" id="SSF53822">
    <property type="entry name" value="Periplasmic binding protein-like I"/>
    <property type="match status" value="1"/>
</dbReference>